<dbReference type="Proteomes" id="UP000008144">
    <property type="component" value="Chromosome 7"/>
</dbReference>
<dbReference type="Ensembl" id="ENSCINT00000032667.1">
    <property type="protein sequence ID" value="ENSCINP00000036213.1"/>
    <property type="gene ID" value="ENSCING00000018208.1"/>
</dbReference>
<sequence>KFDETDSRRPGHIVTRTIGEEESFKKVPRVEEIDEENQIPTGGTFASETAPTNILADDDLMKISENTELNIPSKEMSVNDGGVLRNENEDFSKEMLSKDVTDEIMI</sequence>
<reference evidence="1" key="2">
    <citation type="journal article" date="2008" name="Genome Biol.">
        <title>Improved genome assembly and evidence-based global gene model set for the chordate Ciona intestinalis: new insight into intron and operon populations.</title>
        <authorList>
            <person name="Satou Y."/>
            <person name="Mineta K."/>
            <person name="Ogasawara M."/>
            <person name="Sasakura Y."/>
            <person name="Shoguchi E."/>
            <person name="Ueno K."/>
            <person name="Yamada L."/>
            <person name="Matsumoto J."/>
            <person name="Wasserscheid J."/>
            <person name="Dewar K."/>
            <person name="Wiley G.B."/>
            <person name="Macmil S.L."/>
            <person name="Roe B.A."/>
            <person name="Zeller R.W."/>
            <person name="Hastings K.E."/>
            <person name="Lemaire P."/>
            <person name="Lindquist E."/>
            <person name="Endo T."/>
            <person name="Hotta K."/>
            <person name="Inaba K."/>
        </authorList>
    </citation>
    <scope>NUCLEOTIDE SEQUENCE [LARGE SCALE GENOMIC DNA]</scope>
    <source>
        <strain evidence="1">wild type</strain>
    </source>
</reference>
<dbReference type="AlphaFoldDB" id="H2Y2S8"/>
<name>H2Y2S8_CIOIN</name>
<accession>H2Y2S8</accession>
<evidence type="ECO:0000313" key="2">
    <source>
        <dbReference type="Proteomes" id="UP000008144"/>
    </source>
</evidence>
<keyword evidence="2" id="KW-1185">Reference proteome</keyword>
<proteinExistence type="predicted"/>
<organism evidence="1 2">
    <name type="scientific">Ciona intestinalis</name>
    <name type="common">Transparent sea squirt</name>
    <name type="synonym">Ascidia intestinalis</name>
    <dbReference type="NCBI Taxonomy" id="7719"/>
    <lineage>
        <taxon>Eukaryota</taxon>
        <taxon>Metazoa</taxon>
        <taxon>Chordata</taxon>
        <taxon>Tunicata</taxon>
        <taxon>Ascidiacea</taxon>
        <taxon>Phlebobranchia</taxon>
        <taxon>Cionidae</taxon>
        <taxon>Ciona</taxon>
    </lineage>
</organism>
<reference evidence="2" key="1">
    <citation type="journal article" date="2002" name="Science">
        <title>The draft genome of Ciona intestinalis: insights into chordate and vertebrate origins.</title>
        <authorList>
            <person name="Dehal P."/>
            <person name="Satou Y."/>
            <person name="Campbell R.K."/>
            <person name="Chapman J."/>
            <person name="Degnan B."/>
            <person name="De Tomaso A."/>
            <person name="Davidson B."/>
            <person name="Di Gregorio A."/>
            <person name="Gelpke M."/>
            <person name="Goodstein D.M."/>
            <person name="Harafuji N."/>
            <person name="Hastings K.E."/>
            <person name="Ho I."/>
            <person name="Hotta K."/>
            <person name="Huang W."/>
            <person name="Kawashima T."/>
            <person name="Lemaire P."/>
            <person name="Martinez D."/>
            <person name="Meinertzhagen I.A."/>
            <person name="Necula S."/>
            <person name="Nonaka M."/>
            <person name="Putnam N."/>
            <person name="Rash S."/>
            <person name="Saiga H."/>
            <person name="Satake M."/>
            <person name="Terry A."/>
            <person name="Yamada L."/>
            <person name="Wang H.G."/>
            <person name="Awazu S."/>
            <person name="Azumi K."/>
            <person name="Boore J."/>
            <person name="Branno M."/>
            <person name="Chin-Bow S."/>
            <person name="DeSantis R."/>
            <person name="Doyle S."/>
            <person name="Francino P."/>
            <person name="Keys D.N."/>
            <person name="Haga S."/>
            <person name="Hayashi H."/>
            <person name="Hino K."/>
            <person name="Imai K.S."/>
            <person name="Inaba K."/>
            <person name="Kano S."/>
            <person name="Kobayashi K."/>
            <person name="Kobayashi M."/>
            <person name="Lee B.I."/>
            <person name="Makabe K.W."/>
            <person name="Manohar C."/>
            <person name="Matassi G."/>
            <person name="Medina M."/>
            <person name="Mochizuki Y."/>
            <person name="Mount S."/>
            <person name="Morishita T."/>
            <person name="Miura S."/>
            <person name="Nakayama A."/>
            <person name="Nishizaka S."/>
            <person name="Nomoto H."/>
            <person name="Ohta F."/>
            <person name="Oishi K."/>
            <person name="Rigoutsos I."/>
            <person name="Sano M."/>
            <person name="Sasaki A."/>
            <person name="Sasakura Y."/>
            <person name="Shoguchi E."/>
            <person name="Shin-i T."/>
            <person name="Spagnuolo A."/>
            <person name="Stainier D."/>
            <person name="Suzuki M.M."/>
            <person name="Tassy O."/>
            <person name="Takatori N."/>
            <person name="Tokuoka M."/>
            <person name="Yagi K."/>
            <person name="Yoshizaki F."/>
            <person name="Wada S."/>
            <person name="Zhang C."/>
            <person name="Hyatt P.D."/>
            <person name="Larimer F."/>
            <person name="Detter C."/>
            <person name="Doggett N."/>
            <person name="Glavina T."/>
            <person name="Hawkins T."/>
            <person name="Richardson P."/>
            <person name="Lucas S."/>
            <person name="Kohara Y."/>
            <person name="Levine M."/>
            <person name="Satoh N."/>
            <person name="Rokhsar D.S."/>
        </authorList>
    </citation>
    <scope>NUCLEOTIDE SEQUENCE [LARGE SCALE GENOMIC DNA]</scope>
</reference>
<evidence type="ECO:0000313" key="1">
    <source>
        <dbReference type="Ensembl" id="ENSCINP00000036213.1"/>
    </source>
</evidence>
<protein>
    <submittedName>
        <fullName evidence="1">Uncharacterized protein</fullName>
    </submittedName>
</protein>
<reference evidence="1" key="3">
    <citation type="submission" date="2025-08" db="UniProtKB">
        <authorList>
            <consortium name="Ensembl"/>
        </authorList>
    </citation>
    <scope>IDENTIFICATION</scope>
</reference>
<dbReference type="InParanoid" id="H2Y2S8"/>
<reference evidence="1" key="4">
    <citation type="submission" date="2025-09" db="UniProtKB">
        <authorList>
            <consortium name="Ensembl"/>
        </authorList>
    </citation>
    <scope>IDENTIFICATION</scope>
</reference>
<dbReference type="HOGENOM" id="CLU_2229129_0_0_1"/>
<dbReference type="EMBL" id="EAAA01002438">
    <property type="status" value="NOT_ANNOTATED_CDS"/>
    <property type="molecule type" value="Genomic_DNA"/>
</dbReference>